<evidence type="ECO:0000313" key="2">
    <source>
        <dbReference type="EMBL" id="SEO49588.1"/>
    </source>
</evidence>
<evidence type="ECO:0000259" key="1">
    <source>
        <dbReference type="Pfam" id="PF20731"/>
    </source>
</evidence>
<gene>
    <name evidence="2" type="ORF">SAMN04487942_2921</name>
</gene>
<keyword evidence="3" id="KW-1185">Reference proteome</keyword>
<dbReference type="Pfam" id="PF20731">
    <property type="entry name" value="RE_NgoFVII_C"/>
    <property type="match status" value="1"/>
</dbReference>
<dbReference type="RefSeq" id="WP_091172712.1">
    <property type="nucleotide sequence ID" value="NZ_CBCSFM010000004.1"/>
</dbReference>
<dbReference type="OrthoDB" id="1296974at2"/>
<name>A0A1H8Q6D0_9FLAO</name>
<dbReference type="Proteomes" id="UP000198657">
    <property type="component" value="Unassembled WGS sequence"/>
</dbReference>
<protein>
    <recommendedName>
        <fullName evidence="1">Restriction endonuclease type II NgoFVII C-terminal B3-like DNA-binding domain-containing protein</fullName>
    </recommendedName>
</protein>
<evidence type="ECO:0000313" key="3">
    <source>
        <dbReference type="Proteomes" id="UP000198657"/>
    </source>
</evidence>
<feature type="domain" description="Restriction endonuclease type II NgoFVII C-terminal B3-like DNA-binding" evidence="1">
    <location>
        <begin position="240"/>
        <end position="352"/>
    </location>
</feature>
<dbReference type="InterPro" id="IPR048923">
    <property type="entry name" value="RE_NgoFVII_C"/>
</dbReference>
<dbReference type="EMBL" id="FODN01000007">
    <property type="protein sequence ID" value="SEO49588.1"/>
    <property type="molecule type" value="Genomic_DNA"/>
</dbReference>
<dbReference type="AlphaFoldDB" id="A0A1H8Q6D0"/>
<accession>A0A1H8Q6D0</accession>
<dbReference type="STRING" id="604089.SAMN04487942_2921"/>
<reference evidence="3" key="1">
    <citation type="submission" date="2016-10" db="EMBL/GenBank/DDBJ databases">
        <authorList>
            <person name="Varghese N."/>
            <person name="Submissions S."/>
        </authorList>
    </citation>
    <scope>NUCLEOTIDE SEQUENCE [LARGE SCALE GENOMIC DNA]</scope>
    <source>
        <strain evidence="3">CGMCC 1.8704</strain>
    </source>
</reference>
<sequence>MKSFAEIDQENNGNYLKLLSASAKLSKLFSESQVPYIYYRAAENIFCRSFEAENLSRGDSAFDANYNSVGIGLKTFICNKQVSTEKVAEFNKLSKQLNGFKGKDLAHKLSEFRNERIDLANRLYDIENSLYHIVARKSNELLLFETDYHKIDIDNIGSVKESSSGLQFHDGKNGYSYNYSKSTLFRKFEIPEKVFRLPIDIISDPYTLLLELFEESKSVPKATNLFLKGENFVILPLYGIKEKQKFVFEKSGLNQWNANGRKRDFGEVYIPIPSIIHQLYPNFFPKRDQEFNLQIPTGEIFKAKVCQENSKALMTNPNKALSDWLLRKVFDLKEGELATIEKMEELGFDSVIISKDNSGNFKIDKAKLDSFDDFLNN</sequence>
<organism evidence="2 3">
    <name type="scientific">Flavobacterium sinopsychrotolerans</name>
    <dbReference type="NCBI Taxonomy" id="604089"/>
    <lineage>
        <taxon>Bacteria</taxon>
        <taxon>Pseudomonadati</taxon>
        <taxon>Bacteroidota</taxon>
        <taxon>Flavobacteriia</taxon>
        <taxon>Flavobacteriales</taxon>
        <taxon>Flavobacteriaceae</taxon>
        <taxon>Flavobacterium</taxon>
    </lineage>
</organism>
<proteinExistence type="predicted"/>